<proteinExistence type="predicted"/>
<feature type="non-terminal residue" evidence="1">
    <location>
        <position position="117"/>
    </location>
</feature>
<reference evidence="2" key="1">
    <citation type="submission" date="2022-10" db="EMBL/GenBank/DDBJ databases">
        <title>Genome assembly of Pristionchus species.</title>
        <authorList>
            <person name="Yoshida K."/>
            <person name="Sommer R.J."/>
        </authorList>
    </citation>
    <scope>NUCLEOTIDE SEQUENCE [LARGE SCALE GENOMIC DNA]</scope>
    <source>
        <strain evidence="2">RS5460</strain>
    </source>
</reference>
<name>A0AAN4ZTW9_9BILA</name>
<evidence type="ECO:0000313" key="2">
    <source>
        <dbReference type="Proteomes" id="UP001328107"/>
    </source>
</evidence>
<sequence>IVVGPPEGILRDASPRRAHDARPVVIVRVDSQAHSHRIALCNHVEDELTVRILIRSPVVDLDVEPEHSESGSSIAQSIHCVRDLGLCGSAAGRMAREDVCVHGAQSCTPCVLDVLDA</sequence>
<organism evidence="1 2">
    <name type="scientific">Pristionchus mayeri</name>
    <dbReference type="NCBI Taxonomy" id="1317129"/>
    <lineage>
        <taxon>Eukaryota</taxon>
        <taxon>Metazoa</taxon>
        <taxon>Ecdysozoa</taxon>
        <taxon>Nematoda</taxon>
        <taxon>Chromadorea</taxon>
        <taxon>Rhabditida</taxon>
        <taxon>Rhabditina</taxon>
        <taxon>Diplogasteromorpha</taxon>
        <taxon>Diplogasteroidea</taxon>
        <taxon>Neodiplogasteridae</taxon>
        <taxon>Pristionchus</taxon>
    </lineage>
</organism>
<dbReference type="EMBL" id="BTRK01000003">
    <property type="protein sequence ID" value="GMR43185.1"/>
    <property type="molecule type" value="Genomic_DNA"/>
</dbReference>
<comment type="caution">
    <text evidence="1">The sequence shown here is derived from an EMBL/GenBank/DDBJ whole genome shotgun (WGS) entry which is preliminary data.</text>
</comment>
<accession>A0AAN4ZTW9</accession>
<gene>
    <name evidence="1" type="ORF">PMAYCL1PPCAC_13380</name>
</gene>
<protein>
    <submittedName>
        <fullName evidence="1">Uncharacterized protein</fullName>
    </submittedName>
</protein>
<keyword evidence="2" id="KW-1185">Reference proteome</keyword>
<feature type="non-terminal residue" evidence="1">
    <location>
        <position position="1"/>
    </location>
</feature>
<evidence type="ECO:0000313" key="1">
    <source>
        <dbReference type="EMBL" id="GMR43185.1"/>
    </source>
</evidence>
<dbReference type="AlphaFoldDB" id="A0AAN4ZTW9"/>
<dbReference type="Proteomes" id="UP001328107">
    <property type="component" value="Unassembled WGS sequence"/>
</dbReference>